<reference evidence="1" key="1">
    <citation type="submission" date="2021-05" db="EMBL/GenBank/DDBJ databases">
        <authorList>
            <person name="Tigano A."/>
        </authorList>
    </citation>
    <scope>NUCLEOTIDE SEQUENCE</scope>
</reference>
<protein>
    <submittedName>
        <fullName evidence="1">(Atlantic silverside) hypothetical protein</fullName>
    </submittedName>
</protein>
<dbReference type="AlphaFoldDB" id="A0A8S4AQQ3"/>
<name>A0A8S4AQQ3_9TELE</name>
<evidence type="ECO:0000313" key="1">
    <source>
        <dbReference type="EMBL" id="CAG5878138.1"/>
    </source>
</evidence>
<gene>
    <name evidence="1" type="ORF">MMEN_LOCUS5509</name>
</gene>
<evidence type="ECO:0000313" key="2">
    <source>
        <dbReference type="Proteomes" id="UP000677803"/>
    </source>
</evidence>
<dbReference type="Proteomes" id="UP000677803">
    <property type="component" value="Unassembled WGS sequence"/>
</dbReference>
<comment type="caution">
    <text evidence="1">The sequence shown here is derived from an EMBL/GenBank/DDBJ whole genome shotgun (WGS) entry which is preliminary data.</text>
</comment>
<keyword evidence="2" id="KW-1185">Reference proteome</keyword>
<dbReference type="EMBL" id="CAJRST010004446">
    <property type="protein sequence ID" value="CAG5878138.1"/>
    <property type="molecule type" value="Genomic_DNA"/>
</dbReference>
<organism evidence="1 2">
    <name type="scientific">Menidia menidia</name>
    <name type="common">Atlantic silverside</name>
    <dbReference type="NCBI Taxonomy" id="238744"/>
    <lineage>
        <taxon>Eukaryota</taxon>
        <taxon>Metazoa</taxon>
        <taxon>Chordata</taxon>
        <taxon>Craniata</taxon>
        <taxon>Vertebrata</taxon>
        <taxon>Euteleostomi</taxon>
        <taxon>Actinopterygii</taxon>
        <taxon>Neopterygii</taxon>
        <taxon>Teleostei</taxon>
        <taxon>Neoteleostei</taxon>
        <taxon>Acanthomorphata</taxon>
        <taxon>Ovalentaria</taxon>
        <taxon>Atherinomorphae</taxon>
        <taxon>Atheriniformes</taxon>
        <taxon>Atherinopsidae</taxon>
        <taxon>Menidiinae</taxon>
        <taxon>Menidia</taxon>
    </lineage>
</organism>
<accession>A0A8S4AQQ3</accession>
<proteinExistence type="predicted"/>
<sequence length="395" mass="44254">MSQLPSRWSRNETRAVLLRTWPPPLVTAGDQLQNREGAEEDNIITTLCSNISPRSSITTLCSNISPHSSITTLFSAYNSSPVCFPEKISSREICARCFYWEKLNAYKLFYFDINKIGPDIELESQSINAFMAVIVKDYNSQNTGQAAFIDSFAMTAMWQGKSPRLKKMNQMNYEIILGINNQHHHWTLVFAEKILSKEVVDFPVSNEAVYSMRLEIAVRLILNSDDLKDLCHFCGEMESDSDVNWIQCDLCLRHADVQALSLHFFQSTKPSGVLSSRLGLLLRKTTFRAEPLKALRVALVVLFEPVDQQTLTLRGRRETNVLTEEEEAEQSVMDAHVGALLFGCCLSSLFTPLSEGAPPPKRANGAPPLQQPAGGCRLFLDPFLVPLLSTFAVRG</sequence>
<dbReference type="OrthoDB" id="413122at2759"/>
<dbReference type="Gene3D" id="3.40.395.10">
    <property type="entry name" value="Adenoviral Proteinase, Chain A"/>
    <property type="match status" value="1"/>
</dbReference>